<dbReference type="EMBL" id="AVOT02074766">
    <property type="protein sequence ID" value="MBW0563797.1"/>
    <property type="molecule type" value="Genomic_DNA"/>
</dbReference>
<reference evidence="1" key="1">
    <citation type="submission" date="2021-03" db="EMBL/GenBank/DDBJ databases">
        <title>Draft genome sequence of rust myrtle Austropuccinia psidii MF-1, a brazilian biotype.</title>
        <authorList>
            <person name="Quecine M.C."/>
            <person name="Pachon D.M.R."/>
            <person name="Bonatelli M.L."/>
            <person name="Correr F.H."/>
            <person name="Franceschini L.M."/>
            <person name="Leite T.F."/>
            <person name="Margarido G.R.A."/>
            <person name="Almeida C.A."/>
            <person name="Ferrarezi J.A."/>
            <person name="Labate C.A."/>
        </authorList>
    </citation>
    <scope>NUCLEOTIDE SEQUENCE</scope>
    <source>
        <strain evidence="1">MF-1</strain>
    </source>
</reference>
<dbReference type="AlphaFoldDB" id="A0A9Q3PKI4"/>
<evidence type="ECO:0000313" key="1">
    <source>
        <dbReference type="EMBL" id="MBW0563797.1"/>
    </source>
</evidence>
<organism evidence="1 2">
    <name type="scientific">Austropuccinia psidii MF-1</name>
    <dbReference type="NCBI Taxonomy" id="1389203"/>
    <lineage>
        <taxon>Eukaryota</taxon>
        <taxon>Fungi</taxon>
        <taxon>Dikarya</taxon>
        <taxon>Basidiomycota</taxon>
        <taxon>Pucciniomycotina</taxon>
        <taxon>Pucciniomycetes</taxon>
        <taxon>Pucciniales</taxon>
        <taxon>Sphaerophragmiaceae</taxon>
        <taxon>Austropuccinia</taxon>
    </lineage>
</organism>
<protein>
    <submittedName>
        <fullName evidence="1">Uncharacterized protein</fullName>
    </submittedName>
</protein>
<dbReference type="Proteomes" id="UP000765509">
    <property type="component" value="Unassembled WGS sequence"/>
</dbReference>
<proteinExistence type="predicted"/>
<evidence type="ECO:0000313" key="2">
    <source>
        <dbReference type="Proteomes" id="UP000765509"/>
    </source>
</evidence>
<comment type="caution">
    <text evidence="1">The sequence shown here is derived from an EMBL/GenBank/DDBJ whole genome shotgun (WGS) entry which is preliminary data.</text>
</comment>
<keyword evidence="2" id="KW-1185">Reference proteome</keyword>
<sequence length="129" mass="14455">MVTFSGPNPIIPNQGPKIHHHFWRRTLQLISLAIHGGYHKTISGPQPPGPAGVGLAILPGLFQRPFSEVIHHLISCQGSKHFNTPWSTQLVHTDSNRASCMAWAQLGQFIFHCGNPVPQFQFSRWPELY</sequence>
<accession>A0A9Q3PKI4</accession>
<name>A0A9Q3PKI4_9BASI</name>
<gene>
    <name evidence="1" type="ORF">O181_103512</name>
</gene>